<dbReference type="AlphaFoldDB" id="A0A8U0HQ14"/>
<reference evidence="2 3" key="1">
    <citation type="submission" date="2022-04" db="EMBL/GenBank/DDBJ databases">
        <title>Diverse halophilic archaea isolated from saline environments.</title>
        <authorList>
            <person name="Cui H.-L."/>
        </authorList>
    </citation>
    <scope>NUCLEOTIDE SEQUENCE [LARGE SCALE GENOMIC DNA]</scope>
    <source>
        <strain evidence="2 3">XZYJT49</strain>
    </source>
</reference>
<evidence type="ECO:0000313" key="3">
    <source>
        <dbReference type="Proteomes" id="UP000830729"/>
    </source>
</evidence>
<dbReference type="InterPro" id="IPR019714">
    <property type="entry name" value="2-haloacid_dehalogenase_DehI"/>
</dbReference>
<protein>
    <submittedName>
        <fullName evidence="2">Halocarboxylic acid dehydrogenase DehI family protein</fullName>
    </submittedName>
</protein>
<dbReference type="GO" id="GO:0019120">
    <property type="term" value="F:hydrolase activity, acting on acid halide bonds, in C-halide compounds"/>
    <property type="evidence" value="ECO:0007669"/>
    <property type="project" value="InterPro"/>
</dbReference>
<dbReference type="EMBL" id="CP096659">
    <property type="protein sequence ID" value="UPV73050.1"/>
    <property type="molecule type" value="Genomic_DNA"/>
</dbReference>
<dbReference type="GeneID" id="72185705"/>
<dbReference type="RefSeq" id="WP_248649108.1">
    <property type="nucleotide sequence ID" value="NZ_CP096659.1"/>
</dbReference>
<dbReference type="KEGG" id="halx:M0R89_10860"/>
<keyword evidence="3" id="KW-1185">Reference proteome</keyword>
<dbReference type="Proteomes" id="UP000830729">
    <property type="component" value="Chromosome"/>
</dbReference>
<accession>A0A8U0HQ14</accession>
<gene>
    <name evidence="2" type="ORF">M0R89_10860</name>
</gene>
<feature type="region of interest" description="Disordered" evidence="1">
    <location>
        <begin position="143"/>
        <end position="164"/>
    </location>
</feature>
<evidence type="ECO:0000313" key="2">
    <source>
        <dbReference type="EMBL" id="UPV73050.1"/>
    </source>
</evidence>
<name>A0A8U0HQ14_9EURY</name>
<sequence length="301" mass="34002">MDTDRQLYESDATGRQRGVYDDIQATLRAPVVNWIFRTLMANDPDFTRYLWGQVKPTFETRAFGRYSVAYRDEVLSAVKAEAEDEHDSDGSELPAYRRADLDLRPAEFRELRGQVATFDVVAPRLAALFEVVDRSLQDESVGSAEVDDAGATQPLPSWLDRDRGVSPTMVDAPPDELGDTVERIRTFHGLDDNLPSIYRCLAQWPPYLRTAWDDLEPTLESAAFDRACERADEETDAFVDSIPYAPRLSPDDLRSWGVDDEAVSELRELFETFNRGPIGTVLPALHMYAAMLNVEGRREMG</sequence>
<dbReference type="InterPro" id="IPR029032">
    <property type="entry name" value="AhpD-like"/>
</dbReference>
<evidence type="ECO:0000256" key="1">
    <source>
        <dbReference type="SAM" id="MobiDB-lite"/>
    </source>
</evidence>
<dbReference type="Gene3D" id="1.20.1290.10">
    <property type="entry name" value="AhpD-like"/>
    <property type="match status" value="1"/>
</dbReference>
<proteinExistence type="predicted"/>
<organism evidence="2 3">
    <name type="scientific">Halorussus limi</name>
    <dbReference type="NCBI Taxonomy" id="2938695"/>
    <lineage>
        <taxon>Archaea</taxon>
        <taxon>Methanobacteriati</taxon>
        <taxon>Methanobacteriota</taxon>
        <taxon>Stenosarchaea group</taxon>
        <taxon>Halobacteria</taxon>
        <taxon>Halobacteriales</taxon>
        <taxon>Haladaptataceae</taxon>
        <taxon>Halorussus</taxon>
    </lineage>
</organism>
<dbReference type="Pfam" id="PF10778">
    <property type="entry name" value="DehI"/>
    <property type="match status" value="2"/>
</dbReference>